<name>A0A200PTE7_MACCD</name>
<feature type="compositionally biased region" description="Polar residues" evidence="1">
    <location>
        <begin position="59"/>
        <end position="69"/>
    </location>
</feature>
<evidence type="ECO:0008006" key="4">
    <source>
        <dbReference type="Google" id="ProtNLM"/>
    </source>
</evidence>
<accession>A0A200PTE7</accession>
<keyword evidence="3" id="KW-1185">Reference proteome</keyword>
<sequence length="135" mass="14625">MAKNLDPNHHRIQQFITAYTVHIAATASASSNQKRKFNNNELDCTRMTYDKRSGRGISKRTTSSTTSVHHNPEAANYKAPPARSSSTAANTSCSQKKTTTARSSSPGDDFGYGKRSCPKCGQLIINLHHLAAAAC</sequence>
<reference evidence="2 3" key="1">
    <citation type="journal article" date="2017" name="Mol. Plant">
        <title>The Genome of Medicinal Plant Macleaya cordata Provides New Insights into Benzylisoquinoline Alkaloids Metabolism.</title>
        <authorList>
            <person name="Liu X."/>
            <person name="Liu Y."/>
            <person name="Huang P."/>
            <person name="Ma Y."/>
            <person name="Qing Z."/>
            <person name="Tang Q."/>
            <person name="Cao H."/>
            <person name="Cheng P."/>
            <person name="Zheng Y."/>
            <person name="Yuan Z."/>
            <person name="Zhou Y."/>
            <person name="Liu J."/>
            <person name="Tang Z."/>
            <person name="Zhuo Y."/>
            <person name="Zhang Y."/>
            <person name="Yu L."/>
            <person name="Huang J."/>
            <person name="Yang P."/>
            <person name="Peng Q."/>
            <person name="Zhang J."/>
            <person name="Jiang W."/>
            <person name="Zhang Z."/>
            <person name="Lin K."/>
            <person name="Ro D.K."/>
            <person name="Chen X."/>
            <person name="Xiong X."/>
            <person name="Shang Y."/>
            <person name="Huang S."/>
            <person name="Zeng J."/>
        </authorList>
    </citation>
    <scope>NUCLEOTIDE SEQUENCE [LARGE SCALE GENOMIC DNA]</scope>
    <source>
        <strain evidence="3">cv. BLH2017</strain>
        <tissue evidence="2">Root</tissue>
    </source>
</reference>
<protein>
    <recommendedName>
        <fullName evidence="4">Zinc finger protein</fullName>
    </recommendedName>
</protein>
<feature type="region of interest" description="Disordered" evidence="1">
    <location>
        <begin position="48"/>
        <end position="111"/>
    </location>
</feature>
<proteinExistence type="predicted"/>
<dbReference type="EMBL" id="MVGT01004078">
    <property type="protein sequence ID" value="OVA01470.1"/>
    <property type="molecule type" value="Genomic_DNA"/>
</dbReference>
<evidence type="ECO:0000256" key="1">
    <source>
        <dbReference type="SAM" id="MobiDB-lite"/>
    </source>
</evidence>
<organism evidence="2 3">
    <name type="scientific">Macleaya cordata</name>
    <name type="common">Five-seeded plume-poppy</name>
    <name type="synonym">Bocconia cordata</name>
    <dbReference type="NCBI Taxonomy" id="56857"/>
    <lineage>
        <taxon>Eukaryota</taxon>
        <taxon>Viridiplantae</taxon>
        <taxon>Streptophyta</taxon>
        <taxon>Embryophyta</taxon>
        <taxon>Tracheophyta</taxon>
        <taxon>Spermatophyta</taxon>
        <taxon>Magnoliopsida</taxon>
        <taxon>Ranunculales</taxon>
        <taxon>Papaveraceae</taxon>
        <taxon>Papaveroideae</taxon>
        <taxon>Macleaya</taxon>
    </lineage>
</organism>
<comment type="caution">
    <text evidence="2">The sequence shown here is derived from an EMBL/GenBank/DDBJ whole genome shotgun (WGS) entry which is preliminary data.</text>
</comment>
<dbReference type="AlphaFoldDB" id="A0A200PTE7"/>
<gene>
    <name evidence="2" type="ORF">BVC80_505g3</name>
</gene>
<evidence type="ECO:0000313" key="3">
    <source>
        <dbReference type="Proteomes" id="UP000195402"/>
    </source>
</evidence>
<feature type="compositionally biased region" description="Polar residues" evidence="1">
    <location>
        <begin position="83"/>
        <end position="106"/>
    </location>
</feature>
<dbReference type="Proteomes" id="UP000195402">
    <property type="component" value="Unassembled WGS sequence"/>
</dbReference>
<evidence type="ECO:0000313" key="2">
    <source>
        <dbReference type="EMBL" id="OVA01470.1"/>
    </source>
</evidence>
<dbReference type="InParanoid" id="A0A200PTE7"/>